<accession>A0ACB6QM96</accession>
<evidence type="ECO:0000313" key="1">
    <source>
        <dbReference type="EMBL" id="KAF2468026.1"/>
    </source>
</evidence>
<protein>
    <submittedName>
        <fullName evidence="1">Uncharacterized protein</fullName>
    </submittedName>
</protein>
<keyword evidence="2" id="KW-1185">Reference proteome</keyword>
<evidence type="ECO:0000313" key="2">
    <source>
        <dbReference type="Proteomes" id="UP000799755"/>
    </source>
</evidence>
<proteinExistence type="predicted"/>
<comment type="caution">
    <text evidence="1">The sequence shown here is derived from an EMBL/GenBank/DDBJ whole genome shotgun (WGS) entry which is preliminary data.</text>
</comment>
<gene>
    <name evidence="1" type="ORF">BDR25DRAFT_232717</name>
</gene>
<dbReference type="Proteomes" id="UP000799755">
    <property type="component" value="Unassembled WGS sequence"/>
</dbReference>
<name>A0ACB6QM96_9PLEO</name>
<dbReference type="EMBL" id="MU003517">
    <property type="protein sequence ID" value="KAF2468026.1"/>
    <property type="molecule type" value="Genomic_DNA"/>
</dbReference>
<feature type="non-terminal residue" evidence="1">
    <location>
        <position position="1"/>
    </location>
</feature>
<organism evidence="1 2">
    <name type="scientific">Lindgomyces ingoldianus</name>
    <dbReference type="NCBI Taxonomy" id="673940"/>
    <lineage>
        <taxon>Eukaryota</taxon>
        <taxon>Fungi</taxon>
        <taxon>Dikarya</taxon>
        <taxon>Ascomycota</taxon>
        <taxon>Pezizomycotina</taxon>
        <taxon>Dothideomycetes</taxon>
        <taxon>Pleosporomycetidae</taxon>
        <taxon>Pleosporales</taxon>
        <taxon>Lindgomycetaceae</taxon>
        <taxon>Lindgomyces</taxon>
    </lineage>
</organism>
<reference evidence="1" key="1">
    <citation type="journal article" date="2020" name="Stud. Mycol.">
        <title>101 Dothideomycetes genomes: a test case for predicting lifestyles and emergence of pathogens.</title>
        <authorList>
            <person name="Haridas S."/>
            <person name="Albert R."/>
            <person name="Binder M."/>
            <person name="Bloem J."/>
            <person name="Labutti K."/>
            <person name="Salamov A."/>
            <person name="Andreopoulos B."/>
            <person name="Baker S."/>
            <person name="Barry K."/>
            <person name="Bills G."/>
            <person name="Bluhm B."/>
            <person name="Cannon C."/>
            <person name="Castanera R."/>
            <person name="Culley D."/>
            <person name="Daum C."/>
            <person name="Ezra D."/>
            <person name="Gonzalez J."/>
            <person name="Henrissat B."/>
            <person name="Kuo A."/>
            <person name="Liang C."/>
            <person name="Lipzen A."/>
            <person name="Lutzoni F."/>
            <person name="Magnuson J."/>
            <person name="Mondo S."/>
            <person name="Nolan M."/>
            <person name="Ohm R."/>
            <person name="Pangilinan J."/>
            <person name="Park H.-J."/>
            <person name="Ramirez L."/>
            <person name="Alfaro M."/>
            <person name="Sun H."/>
            <person name="Tritt A."/>
            <person name="Yoshinaga Y."/>
            <person name="Zwiers L.-H."/>
            <person name="Turgeon B."/>
            <person name="Goodwin S."/>
            <person name="Spatafora J."/>
            <person name="Crous P."/>
            <person name="Grigoriev I."/>
        </authorList>
    </citation>
    <scope>NUCLEOTIDE SEQUENCE</scope>
    <source>
        <strain evidence="1">ATCC 200398</strain>
    </source>
</reference>
<sequence length="74" mass="8452">RSLCYIPYSNNKELVTLIKAVSASRESIAPIVIVKALSIIKRWCIELPDNYLISTSNTAYSNNQLSYNFIQHFN</sequence>